<reference evidence="4" key="2">
    <citation type="submission" date="2020-04" db="EMBL/GenBank/DDBJ databases">
        <authorList>
            <consortium name="NCBI Genome Project"/>
        </authorList>
    </citation>
    <scope>NUCLEOTIDE SEQUENCE</scope>
    <source>
        <strain evidence="4">CBS 781.70</strain>
    </source>
</reference>
<dbReference type="AlphaFoldDB" id="A0A6G1G2A4"/>
<dbReference type="RefSeq" id="XP_033533779.1">
    <property type="nucleotide sequence ID" value="XM_033682101.1"/>
</dbReference>
<protein>
    <submittedName>
        <fullName evidence="2 4">HET-domain-containing protein</fullName>
    </submittedName>
</protein>
<accession>A0A6G1G2A4</accession>
<reference evidence="4" key="3">
    <citation type="submission" date="2025-04" db="UniProtKB">
        <authorList>
            <consortium name="RefSeq"/>
        </authorList>
    </citation>
    <scope>IDENTIFICATION</scope>
    <source>
        <strain evidence="4">CBS 781.70</strain>
    </source>
</reference>
<dbReference type="GeneID" id="54422671"/>
<dbReference type="Pfam" id="PF06985">
    <property type="entry name" value="HET"/>
    <property type="match status" value="1"/>
</dbReference>
<evidence type="ECO:0000313" key="3">
    <source>
        <dbReference type="Proteomes" id="UP000504638"/>
    </source>
</evidence>
<organism evidence="2">
    <name type="scientific">Eremomyces bilateralis CBS 781.70</name>
    <dbReference type="NCBI Taxonomy" id="1392243"/>
    <lineage>
        <taxon>Eukaryota</taxon>
        <taxon>Fungi</taxon>
        <taxon>Dikarya</taxon>
        <taxon>Ascomycota</taxon>
        <taxon>Pezizomycotina</taxon>
        <taxon>Dothideomycetes</taxon>
        <taxon>Dothideomycetes incertae sedis</taxon>
        <taxon>Eremomycetales</taxon>
        <taxon>Eremomycetaceae</taxon>
        <taxon>Eremomyces</taxon>
    </lineage>
</organism>
<dbReference type="Proteomes" id="UP000504638">
    <property type="component" value="Unplaced"/>
</dbReference>
<feature type="domain" description="Heterokaryon incompatibility" evidence="1">
    <location>
        <begin position="110"/>
        <end position="183"/>
    </location>
</feature>
<gene>
    <name evidence="2 4" type="ORF">P152DRAFT_487537</name>
</gene>
<sequence length="184" mass="21218">MQLDRKLRITTLYVRGRQSDFVDALGLYVHGEQTNVLHWLVPIDPRPGPAARGKITDRERADLKFAQNCFRFCREYHAKTCGMVPQWVRGLKLIDCKTRQISKETSNYPYVALSYLWGSRTPAPPNVHDGILKEVPKVIEDAMTVASSLGISFLWVDKYCIDQANEKERCHMIQNMDWIYEGAE</sequence>
<evidence type="ECO:0000259" key="1">
    <source>
        <dbReference type="Pfam" id="PF06985"/>
    </source>
</evidence>
<evidence type="ECO:0000313" key="4">
    <source>
        <dbReference type="RefSeq" id="XP_033533779.1"/>
    </source>
</evidence>
<dbReference type="InterPro" id="IPR010730">
    <property type="entry name" value="HET"/>
</dbReference>
<dbReference type="PANTHER" id="PTHR33112:SF1">
    <property type="entry name" value="HETEROKARYON INCOMPATIBILITY DOMAIN-CONTAINING PROTEIN"/>
    <property type="match status" value="1"/>
</dbReference>
<keyword evidence="3" id="KW-1185">Reference proteome</keyword>
<name>A0A6G1G2A4_9PEZI</name>
<evidence type="ECO:0000313" key="2">
    <source>
        <dbReference type="EMBL" id="KAF1812148.1"/>
    </source>
</evidence>
<dbReference type="OrthoDB" id="5428863at2759"/>
<dbReference type="PANTHER" id="PTHR33112">
    <property type="entry name" value="DOMAIN PROTEIN, PUTATIVE-RELATED"/>
    <property type="match status" value="1"/>
</dbReference>
<reference evidence="2 4" key="1">
    <citation type="submission" date="2020-01" db="EMBL/GenBank/DDBJ databases">
        <authorList>
            <consortium name="DOE Joint Genome Institute"/>
            <person name="Haridas S."/>
            <person name="Albert R."/>
            <person name="Binder M."/>
            <person name="Bloem J."/>
            <person name="Labutti K."/>
            <person name="Salamov A."/>
            <person name="Andreopoulos B."/>
            <person name="Baker S.E."/>
            <person name="Barry K."/>
            <person name="Bills G."/>
            <person name="Bluhm B.H."/>
            <person name="Cannon C."/>
            <person name="Castanera R."/>
            <person name="Culley D.E."/>
            <person name="Daum C."/>
            <person name="Ezra D."/>
            <person name="Gonzalez J.B."/>
            <person name="Henrissat B."/>
            <person name="Kuo A."/>
            <person name="Liang C."/>
            <person name="Lipzen A."/>
            <person name="Lutzoni F."/>
            <person name="Magnuson J."/>
            <person name="Mondo S."/>
            <person name="Nolan M."/>
            <person name="Ohm R."/>
            <person name="Pangilinan J."/>
            <person name="Park H.-J."/>
            <person name="Ramirez L."/>
            <person name="Alfaro M."/>
            <person name="Sun H."/>
            <person name="Tritt A."/>
            <person name="Yoshinaga Y."/>
            <person name="Zwiers L.-H."/>
            <person name="Turgeon B.G."/>
            <person name="Goodwin S.B."/>
            <person name="Spatafora J.W."/>
            <person name="Crous P.W."/>
            <person name="Grigoriev I.V."/>
        </authorList>
    </citation>
    <scope>NUCLEOTIDE SEQUENCE</scope>
    <source>
        <strain evidence="2 4">CBS 781.70</strain>
    </source>
</reference>
<proteinExistence type="predicted"/>
<dbReference type="EMBL" id="ML975158">
    <property type="protein sequence ID" value="KAF1812148.1"/>
    <property type="molecule type" value="Genomic_DNA"/>
</dbReference>